<dbReference type="Pfam" id="PF01535">
    <property type="entry name" value="PPR"/>
    <property type="match status" value="8"/>
</dbReference>
<accession>A0AAN9I285</accession>
<dbReference type="PANTHER" id="PTHR47926">
    <property type="entry name" value="PENTATRICOPEPTIDE REPEAT-CONTAINING PROTEIN"/>
    <property type="match status" value="1"/>
</dbReference>
<proteinExistence type="predicted"/>
<evidence type="ECO:0000256" key="2">
    <source>
        <dbReference type="PROSITE-ProRule" id="PRU00708"/>
    </source>
</evidence>
<comment type="caution">
    <text evidence="4">The sequence shown here is derived from an EMBL/GenBank/DDBJ whole genome shotgun (WGS) entry which is preliminary data.</text>
</comment>
<dbReference type="InterPro" id="IPR002885">
    <property type="entry name" value="PPR_rpt"/>
</dbReference>
<feature type="transmembrane region" description="Helical" evidence="3">
    <location>
        <begin position="346"/>
        <end position="366"/>
    </location>
</feature>
<dbReference type="GO" id="GO:0009451">
    <property type="term" value="P:RNA modification"/>
    <property type="evidence" value="ECO:0007669"/>
    <property type="project" value="InterPro"/>
</dbReference>
<feature type="transmembrane region" description="Helical" evidence="3">
    <location>
        <begin position="405"/>
        <end position="429"/>
    </location>
</feature>
<protein>
    <recommendedName>
        <fullName evidence="6">Pentatricopeptide repeat-containing protein</fullName>
    </recommendedName>
</protein>
<dbReference type="InterPro" id="IPR011990">
    <property type="entry name" value="TPR-like_helical_dom_sf"/>
</dbReference>
<feature type="repeat" description="PPR" evidence="2">
    <location>
        <begin position="439"/>
        <end position="473"/>
    </location>
</feature>
<evidence type="ECO:0000256" key="1">
    <source>
        <dbReference type="ARBA" id="ARBA00022737"/>
    </source>
</evidence>
<dbReference type="FunFam" id="1.25.40.10:FF:000090">
    <property type="entry name" value="Pentatricopeptide repeat-containing protein, chloroplastic"/>
    <property type="match status" value="1"/>
</dbReference>
<dbReference type="InterPro" id="IPR046960">
    <property type="entry name" value="PPR_At4g14850-like_plant"/>
</dbReference>
<dbReference type="Pfam" id="PF20431">
    <property type="entry name" value="E_motif"/>
    <property type="match status" value="1"/>
</dbReference>
<organism evidence="4 5">
    <name type="scientific">Clitoria ternatea</name>
    <name type="common">Butterfly pea</name>
    <dbReference type="NCBI Taxonomy" id="43366"/>
    <lineage>
        <taxon>Eukaryota</taxon>
        <taxon>Viridiplantae</taxon>
        <taxon>Streptophyta</taxon>
        <taxon>Embryophyta</taxon>
        <taxon>Tracheophyta</taxon>
        <taxon>Spermatophyta</taxon>
        <taxon>Magnoliopsida</taxon>
        <taxon>eudicotyledons</taxon>
        <taxon>Gunneridae</taxon>
        <taxon>Pentapetalae</taxon>
        <taxon>rosids</taxon>
        <taxon>fabids</taxon>
        <taxon>Fabales</taxon>
        <taxon>Fabaceae</taxon>
        <taxon>Papilionoideae</taxon>
        <taxon>50 kb inversion clade</taxon>
        <taxon>NPAAA clade</taxon>
        <taxon>indigoferoid/millettioid clade</taxon>
        <taxon>Phaseoleae</taxon>
        <taxon>Clitoria</taxon>
    </lineage>
</organism>
<keyword evidence="3" id="KW-0472">Membrane</keyword>
<dbReference type="PROSITE" id="PS51375">
    <property type="entry name" value="PPR"/>
    <property type="match status" value="7"/>
</dbReference>
<gene>
    <name evidence="4" type="ORF">RJT34_30707</name>
</gene>
<dbReference type="GO" id="GO:0003723">
    <property type="term" value="F:RNA binding"/>
    <property type="evidence" value="ECO:0007669"/>
    <property type="project" value="InterPro"/>
</dbReference>
<dbReference type="PROSITE" id="PS51257">
    <property type="entry name" value="PROKAR_LIPOPROTEIN"/>
    <property type="match status" value="1"/>
</dbReference>
<feature type="repeat" description="PPR" evidence="2">
    <location>
        <begin position="140"/>
        <end position="170"/>
    </location>
</feature>
<sequence>MSTKSVSFNSLLQACAASKSLNKAKQLHHRILLNAPHHNPFITTKLIQIYADCNDLRSALSLLHQLTNPNVFAFTSILSFHSRNGFPHQCIQTYAQMRLKGVVPDGYVFPKVLKACGQLACLRTGSVVHKDVVVFGSELNLQVCNSVLDMYSKCGDVGTAQRVFDEMAERDVFSWNSMMSGYVCNGLPQRAVEVFGFMREGGWCEPDVVTWNTLMDAYCKMGLCSEALGVLGEIKDPNVISWTTLITGHASAGRHDVCLEIFREMVSVGMVLPDVDVLSGVLVSCRALGDLESGREIHGYGIKMMCGDVFYKSAGAALLTLYASCGRVDDVNNVFHRMDQFDVVTWNAMSFCLIDMGLGGLAIGCFREMQERGVKVDHITVSTILPACDLRCGKQIHAYVRKSDFGYMVGVYNALIHMYSICGCIAYSYSVFSSMVVRDLVSWNTIIGGFGMHGHGQTAMKLLREMSDSGIRPDLVTFSCALSACSHSGLVDEGIELFYRMTKDFGLRPVKEHFSCVVDMLARAGRLEDAFHFINQIPLEPDKHMWGALLAACQEHQNVSVGKLAMEKLIGLEPHEAGHYVTLSNIYSRAGRWEDAAKVRKMMDGHGLLKPSGHSLVGSGS</sequence>
<evidence type="ECO:0000313" key="4">
    <source>
        <dbReference type="EMBL" id="KAK7263122.1"/>
    </source>
</evidence>
<dbReference type="InterPro" id="IPR046848">
    <property type="entry name" value="E_motif"/>
</dbReference>
<reference evidence="4 5" key="1">
    <citation type="submission" date="2024-01" db="EMBL/GenBank/DDBJ databases">
        <title>The genomes of 5 underutilized Papilionoideae crops provide insights into root nodulation and disease resistance.</title>
        <authorList>
            <person name="Yuan L."/>
        </authorList>
    </citation>
    <scope>NUCLEOTIDE SEQUENCE [LARGE SCALE GENOMIC DNA]</scope>
    <source>
        <strain evidence="4">LY-2023</strain>
        <tissue evidence="4">Leaf</tissue>
    </source>
</reference>
<dbReference type="FunFam" id="1.25.40.10:FF:000344">
    <property type="entry name" value="Pentatricopeptide repeat-containing protein"/>
    <property type="match status" value="1"/>
</dbReference>
<keyword evidence="1" id="KW-0677">Repeat</keyword>
<keyword evidence="3" id="KW-0812">Transmembrane</keyword>
<feature type="repeat" description="PPR" evidence="2">
    <location>
        <begin position="474"/>
        <end position="509"/>
    </location>
</feature>
<feature type="repeat" description="PPR" evidence="2">
    <location>
        <begin position="342"/>
        <end position="376"/>
    </location>
</feature>
<name>A0AAN9I285_CLITE</name>
<dbReference type="Proteomes" id="UP001359559">
    <property type="component" value="Unassembled WGS sequence"/>
</dbReference>
<evidence type="ECO:0008006" key="6">
    <source>
        <dbReference type="Google" id="ProtNLM"/>
    </source>
</evidence>
<keyword evidence="3" id="KW-1133">Transmembrane helix</keyword>
<dbReference type="Pfam" id="PF12854">
    <property type="entry name" value="PPR_1"/>
    <property type="match status" value="1"/>
</dbReference>
<dbReference type="AlphaFoldDB" id="A0AAN9I285"/>
<feature type="repeat" description="PPR" evidence="2">
    <location>
        <begin position="70"/>
        <end position="104"/>
    </location>
</feature>
<dbReference type="Pfam" id="PF13041">
    <property type="entry name" value="PPR_2"/>
    <property type="match status" value="1"/>
</dbReference>
<dbReference type="NCBIfam" id="TIGR00756">
    <property type="entry name" value="PPR"/>
    <property type="match status" value="7"/>
</dbReference>
<evidence type="ECO:0000313" key="5">
    <source>
        <dbReference type="Proteomes" id="UP001359559"/>
    </source>
</evidence>
<keyword evidence="5" id="KW-1185">Reference proteome</keyword>
<feature type="repeat" description="PPR" evidence="2">
    <location>
        <begin position="171"/>
        <end position="205"/>
    </location>
</feature>
<feature type="repeat" description="PPR" evidence="2">
    <location>
        <begin position="207"/>
        <end position="241"/>
    </location>
</feature>
<dbReference type="EMBL" id="JAYKXN010000008">
    <property type="protein sequence ID" value="KAK7263122.1"/>
    <property type="molecule type" value="Genomic_DNA"/>
</dbReference>
<dbReference type="Gene3D" id="1.25.40.10">
    <property type="entry name" value="Tetratricopeptide repeat domain"/>
    <property type="match status" value="6"/>
</dbReference>
<evidence type="ECO:0000256" key="3">
    <source>
        <dbReference type="SAM" id="Phobius"/>
    </source>
</evidence>